<dbReference type="InterPro" id="IPR036637">
    <property type="entry name" value="Phosphohistidine_dom_sf"/>
</dbReference>
<dbReference type="SUPFAM" id="SSF56059">
    <property type="entry name" value="Glutathione synthetase ATP-binding domain-like"/>
    <property type="match status" value="1"/>
</dbReference>
<dbReference type="Pfam" id="PF00391">
    <property type="entry name" value="PEP-utilizers"/>
    <property type="match status" value="1"/>
</dbReference>
<dbReference type="PANTHER" id="PTHR43615:SF1">
    <property type="entry name" value="PPDK_N DOMAIN-CONTAINING PROTEIN"/>
    <property type="match status" value="1"/>
</dbReference>
<evidence type="ECO:0000256" key="1">
    <source>
        <dbReference type="SAM" id="MobiDB-lite"/>
    </source>
</evidence>
<feature type="region of interest" description="Disordered" evidence="1">
    <location>
        <begin position="272"/>
        <end position="292"/>
    </location>
</feature>
<dbReference type="Proteomes" id="UP000558997">
    <property type="component" value="Unassembled WGS sequence"/>
</dbReference>
<feature type="domain" description="PEP-utilising enzyme mobile" evidence="2">
    <location>
        <begin position="337"/>
        <end position="407"/>
    </location>
</feature>
<dbReference type="GO" id="GO:0008986">
    <property type="term" value="F:pyruvate, water dikinase activity"/>
    <property type="evidence" value="ECO:0007669"/>
    <property type="project" value="UniProtKB-EC"/>
</dbReference>
<dbReference type="Gene3D" id="3.30.1490.20">
    <property type="entry name" value="ATP-grasp fold, A domain"/>
    <property type="match status" value="1"/>
</dbReference>
<dbReference type="Gene3D" id="3.30.470.20">
    <property type="entry name" value="ATP-grasp fold, B domain"/>
    <property type="match status" value="1"/>
</dbReference>
<proteinExistence type="predicted"/>
<comment type="caution">
    <text evidence="4">The sequence shown here is derived from an EMBL/GenBank/DDBJ whole genome shotgun (WGS) entry which is preliminary data.</text>
</comment>
<dbReference type="AlphaFoldDB" id="A0A841DQQ8"/>
<dbReference type="GO" id="GO:0005524">
    <property type="term" value="F:ATP binding"/>
    <property type="evidence" value="ECO:0007669"/>
    <property type="project" value="InterPro"/>
</dbReference>
<keyword evidence="4" id="KW-0670">Pyruvate</keyword>
<name>A0A841DQQ8_9ACTN</name>
<dbReference type="InterPro" id="IPR051549">
    <property type="entry name" value="PEP_Utilizing_Enz"/>
</dbReference>
<dbReference type="RefSeq" id="WP_184835764.1">
    <property type="nucleotide sequence ID" value="NZ_BAAAVN010000007.1"/>
</dbReference>
<dbReference type="EMBL" id="JACHNF010000001">
    <property type="protein sequence ID" value="MBB5980209.1"/>
    <property type="molecule type" value="Genomic_DNA"/>
</dbReference>
<dbReference type="Gene3D" id="3.50.30.10">
    <property type="entry name" value="Phosphohistidine domain"/>
    <property type="match status" value="1"/>
</dbReference>
<evidence type="ECO:0000313" key="5">
    <source>
        <dbReference type="Proteomes" id="UP000558997"/>
    </source>
</evidence>
<evidence type="ECO:0000313" key="4">
    <source>
        <dbReference type="EMBL" id="MBB5980209.1"/>
    </source>
</evidence>
<dbReference type="InterPro" id="IPR013815">
    <property type="entry name" value="ATP_grasp_subdomain_1"/>
</dbReference>
<keyword evidence="5" id="KW-1185">Reference proteome</keyword>
<accession>A0A841DQQ8</accession>
<reference evidence="4 5" key="1">
    <citation type="submission" date="2020-08" db="EMBL/GenBank/DDBJ databases">
        <title>Sequencing the genomes of 1000 actinobacteria strains.</title>
        <authorList>
            <person name="Klenk H.-P."/>
        </authorList>
    </citation>
    <scope>NUCLEOTIDE SEQUENCE [LARGE SCALE GENOMIC DNA]</scope>
    <source>
        <strain evidence="4 5">DSM 17294</strain>
    </source>
</reference>
<evidence type="ECO:0000259" key="2">
    <source>
        <dbReference type="Pfam" id="PF00391"/>
    </source>
</evidence>
<sequence>MLIPLHAATTPTCGPKAATLSTLHNAGLPVPNAAIVPTTAFPSPTNTSPTAPVDVGSSADLLSEVLIFGLGAWLESIGDPPVAVRSSATNEDTATTSAAGQYDTFLGVQGLAAVTTAVRACWSSLWSTRATAYRTTDVQALAMAVVIQELVDAEVSGVMFTPADATGSTLIEASWGLGPSVVEGRLTPDSYEITADGSVTATIADKPTALYRTGSHVLEQDVPADLRRTPTLSTETATQLAALGNQVTDLLGGPQDIEWAIANNQLWLLQSRPITTSPPSPTRAPAPHSTTRAAAALPGVASTPDAGSMLTGVPASRGTASGPVRVVRGPQDFADVRPGDILVCRCTDPAWTPLLGIVAGVVTEVGGVLSHAAIVARERGIPAIVSVPAATTRLRNGKQITLDATTGAVHL</sequence>
<gene>
    <name evidence="4" type="ORF">HDA44_003550</name>
</gene>
<organism evidence="4 5">
    <name type="scientific">Kribbella solani</name>
    <dbReference type="NCBI Taxonomy" id="236067"/>
    <lineage>
        <taxon>Bacteria</taxon>
        <taxon>Bacillati</taxon>
        <taxon>Actinomycetota</taxon>
        <taxon>Actinomycetes</taxon>
        <taxon>Propionibacteriales</taxon>
        <taxon>Kribbellaceae</taxon>
        <taxon>Kribbella</taxon>
    </lineage>
</organism>
<dbReference type="Pfam" id="PF01326">
    <property type="entry name" value="PPDK_N"/>
    <property type="match status" value="1"/>
</dbReference>
<keyword evidence="4" id="KW-0808">Transferase</keyword>
<dbReference type="InterPro" id="IPR002192">
    <property type="entry name" value="PPDK_AMP/ATP-bd"/>
</dbReference>
<evidence type="ECO:0000259" key="3">
    <source>
        <dbReference type="Pfam" id="PF01326"/>
    </source>
</evidence>
<dbReference type="SUPFAM" id="SSF52009">
    <property type="entry name" value="Phosphohistidine domain"/>
    <property type="match status" value="1"/>
</dbReference>
<dbReference type="EC" id="2.7.9.2" evidence="4"/>
<dbReference type="PANTHER" id="PTHR43615">
    <property type="entry name" value="PHOSPHOENOLPYRUVATE SYNTHASE-RELATED"/>
    <property type="match status" value="1"/>
</dbReference>
<protein>
    <submittedName>
        <fullName evidence="4">Pyruvate,water dikinase</fullName>
        <ecNumber evidence="4">2.7.9.2</ecNumber>
    </submittedName>
</protein>
<keyword evidence="4" id="KW-0418">Kinase</keyword>
<feature type="domain" description="Pyruvate phosphate dikinase AMP/ATP-binding" evidence="3">
    <location>
        <begin position="79"/>
        <end position="280"/>
    </location>
</feature>
<dbReference type="InterPro" id="IPR008279">
    <property type="entry name" value="PEP-util_enz_mobile_dom"/>
</dbReference>